<organism evidence="1 2">
    <name type="scientific">Blautia obeum</name>
    <dbReference type="NCBI Taxonomy" id="40520"/>
    <lineage>
        <taxon>Bacteria</taxon>
        <taxon>Bacillati</taxon>
        <taxon>Bacillota</taxon>
        <taxon>Clostridia</taxon>
        <taxon>Lachnospirales</taxon>
        <taxon>Lachnospiraceae</taxon>
        <taxon>Blautia</taxon>
    </lineage>
</organism>
<dbReference type="RefSeq" id="WP_117943776.1">
    <property type="nucleotide sequence ID" value="NZ_JAAISX010000027.1"/>
</dbReference>
<dbReference type="AlphaFoldDB" id="A0A4Q5GDU1"/>
<proteinExistence type="predicted"/>
<evidence type="ECO:0000313" key="2">
    <source>
        <dbReference type="Proteomes" id="UP000293506"/>
    </source>
</evidence>
<reference evidence="1 2" key="1">
    <citation type="journal article" date="2019" name="Science, e1252229">
        <title>Invertible promoters mediate bacterial phase variation, antibiotic resistance, and host adaptation in the gut.</title>
        <authorList>
            <person name="Jiang X."/>
            <person name="Hall A.B."/>
            <person name="Arthur T.D."/>
            <person name="Plichta D.R."/>
            <person name="Covington C.T."/>
            <person name="Poyet M."/>
            <person name="Crothers J."/>
            <person name="Moses P.L."/>
            <person name="Tolonen A.C."/>
            <person name="Vlamakis H."/>
            <person name="Alm E.J."/>
            <person name="Xavier R.J."/>
        </authorList>
    </citation>
    <scope>NUCLEOTIDE SEQUENCE [LARGE SCALE GENOMIC DNA]</scope>
    <source>
        <strain evidence="2">af_0058</strain>
    </source>
</reference>
<dbReference type="EMBL" id="RCXQ01000018">
    <property type="protein sequence ID" value="RYT62721.1"/>
    <property type="molecule type" value="Genomic_DNA"/>
</dbReference>
<protein>
    <submittedName>
        <fullName evidence="1">Uncharacterized protein</fullName>
    </submittedName>
</protein>
<gene>
    <name evidence="1" type="ORF">EAI82_14180</name>
</gene>
<sequence length="122" mass="14008">MCIYIGIEDLVANALIELVENTEKREVMFKELDEYGALVVKYLNDKAEQAVLILSKERTNEFLHDYSEYFELFTRGIEEGIRLKEDVSVEKLWEQFRGYLSVDVMLAFIDKVSVGALGVSAC</sequence>
<name>A0A4Q5GDU1_9FIRM</name>
<accession>A0A4Q5GDU1</accession>
<dbReference type="Proteomes" id="UP000293506">
    <property type="component" value="Unassembled WGS sequence"/>
</dbReference>
<comment type="caution">
    <text evidence="1">The sequence shown here is derived from an EMBL/GenBank/DDBJ whole genome shotgun (WGS) entry which is preliminary data.</text>
</comment>
<evidence type="ECO:0000313" key="1">
    <source>
        <dbReference type="EMBL" id="RYT62721.1"/>
    </source>
</evidence>